<proteinExistence type="inferred from homology"/>
<dbReference type="GO" id="GO:0016740">
    <property type="term" value="F:transferase activity"/>
    <property type="evidence" value="ECO:0007669"/>
    <property type="project" value="UniProtKB-KW"/>
</dbReference>
<feature type="region of interest" description="Disordered" evidence="5">
    <location>
        <begin position="1"/>
        <end position="55"/>
    </location>
</feature>
<comment type="similarity">
    <text evidence="4">Belongs to the ubiquitin-conjugating enzyme family.</text>
</comment>
<evidence type="ECO:0000313" key="7">
    <source>
        <dbReference type="Proteomes" id="UP001652628"/>
    </source>
</evidence>
<evidence type="ECO:0000256" key="4">
    <source>
        <dbReference type="RuleBase" id="RU362109"/>
    </source>
</evidence>
<dbReference type="AlphaFoldDB" id="A0AB40AFB8"/>
<keyword evidence="4" id="KW-0547">Nucleotide-binding</keyword>
<dbReference type="Pfam" id="PF00179">
    <property type="entry name" value="UQ_con"/>
    <property type="match status" value="1"/>
</dbReference>
<dbReference type="Proteomes" id="UP001652628">
    <property type="component" value="Chromosome X"/>
</dbReference>
<dbReference type="GO" id="GO:0005524">
    <property type="term" value="F:ATP binding"/>
    <property type="evidence" value="ECO:0007669"/>
    <property type="project" value="UniProtKB-UniRule"/>
</dbReference>
<evidence type="ECO:0000256" key="5">
    <source>
        <dbReference type="SAM" id="MobiDB-lite"/>
    </source>
</evidence>
<feature type="active site" description="Glycyl thioester intermediate" evidence="3">
    <location>
        <position position="166"/>
    </location>
</feature>
<dbReference type="SMART" id="SM00212">
    <property type="entry name" value="UBCc"/>
    <property type="match status" value="1"/>
</dbReference>
<keyword evidence="4" id="KW-0067">ATP-binding</keyword>
<dbReference type="InterPro" id="IPR000608">
    <property type="entry name" value="UBC"/>
</dbReference>
<evidence type="ECO:0000259" key="6">
    <source>
        <dbReference type="PROSITE" id="PS50127"/>
    </source>
</evidence>
<accession>A0AB40AFB8</accession>
<dbReference type="GeneID" id="118878390"/>
<keyword evidence="1" id="KW-0808">Transferase</keyword>
<name>A0AB40AFB8_DROSZ</name>
<dbReference type="PROSITE" id="PS50127">
    <property type="entry name" value="UBC_2"/>
    <property type="match status" value="1"/>
</dbReference>
<evidence type="ECO:0000256" key="2">
    <source>
        <dbReference type="ARBA" id="ARBA00022786"/>
    </source>
</evidence>
<feature type="compositionally biased region" description="Basic and acidic residues" evidence="5">
    <location>
        <begin position="29"/>
        <end position="55"/>
    </location>
</feature>
<keyword evidence="2 4" id="KW-0833">Ubl conjugation pathway</keyword>
<sequence length="235" mass="27242">MDQQRPFVDMGDRGDGFQLTEDGNSHWQTTRDRIRDRLREQERSRERARERARERSLEWERIRPPDEQSGRLAAAAKNAIPAVLRLVKELHVMETDPPENTWARPKSMSNLLRWRAKIRGPEGSPYEGGIFELSMSFPEAYPFEAPIVRFTTPLYHCNVNGLGYICVDILDEQQCWSPGLTVDKLLLSLSALLNDADPLTPYNAEAAGQYLQDRERYDQIARSWTERHAMDVPWD</sequence>
<dbReference type="InterPro" id="IPR023313">
    <property type="entry name" value="UBQ-conjugating_AS"/>
</dbReference>
<dbReference type="InterPro" id="IPR016135">
    <property type="entry name" value="UBQ-conjugating_enzyme/RWD"/>
</dbReference>
<dbReference type="Gene3D" id="3.10.110.10">
    <property type="entry name" value="Ubiquitin Conjugating Enzyme"/>
    <property type="match status" value="1"/>
</dbReference>
<protein>
    <recommendedName>
        <fullName evidence="6">UBC core domain-containing protein</fullName>
    </recommendedName>
</protein>
<gene>
    <name evidence="8" type="primary">LOC118878390</name>
</gene>
<evidence type="ECO:0000313" key="8">
    <source>
        <dbReference type="RefSeq" id="XP_036677077.2"/>
    </source>
</evidence>
<dbReference type="InterPro" id="IPR050113">
    <property type="entry name" value="Ub_conjugating_enzyme"/>
</dbReference>
<organism evidence="7 8">
    <name type="scientific">Drosophila suzukii</name>
    <name type="common">Spotted-wing drosophila fruit fly</name>
    <dbReference type="NCBI Taxonomy" id="28584"/>
    <lineage>
        <taxon>Eukaryota</taxon>
        <taxon>Metazoa</taxon>
        <taxon>Ecdysozoa</taxon>
        <taxon>Arthropoda</taxon>
        <taxon>Hexapoda</taxon>
        <taxon>Insecta</taxon>
        <taxon>Pterygota</taxon>
        <taxon>Neoptera</taxon>
        <taxon>Endopterygota</taxon>
        <taxon>Diptera</taxon>
        <taxon>Brachycera</taxon>
        <taxon>Muscomorpha</taxon>
        <taxon>Ephydroidea</taxon>
        <taxon>Drosophilidae</taxon>
        <taxon>Drosophila</taxon>
        <taxon>Sophophora</taxon>
    </lineage>
</organism>
<reference evidence="8" key="1">
    <citation type="submission" date="2025-08" db="UniProtKB">
        <authorList>
            <consortium name="RefSeq"/>
        </authorList>
    </citation>
    <scope>IDENTIFICATION</scope>
</reference>
<dbReference type="PANTHER" id="PTHR24067">
    <property type="entry name" value="UBIQUITIN-CONJUGATING ENZYME E2"/>
    <property type="match status" value="1"/>
</dbReference>
<dbReference type="PROSITE" id="PS00183">
    <property type="entry name" value="UBC_1"/>
    <property type="match status" value="1"/>
</dbReference>
<keyword evidence="7" id="KW-1185">Reference proteome</keyword>
<evidence type="ECO:0000256" key="3">
    <source>
        <dbReference type="PROSITE-ProRule" id="PRU10133"/>
    </source>
</evidence>
<dbReference type="RefSeq" id="XP_036677077.2">
    <property type="nucleotide sequence ID" value="XM_036821182.3"/>
</dbReference>
<dbReference type="SUPFAM" id="SSF54495">
    <property type="entry name" value="UBC-like"/>
    <property type="match status" value="1"/>
</dbReference>
<feature type="domain" description="UBC core" evidence="6">
    <location>
        <begin position="81"/>
        <end position="230"/>
    </location>
</feature>
<evidence type="ECO:0000256" key="1">
    <source>
        <dbReference type="ARBA" id="ARBA00022679"/>
    </source>
</evidence>